<dbReference type="Pfam" id="PF01541">
    <property type="entry name" value="GIY-YIG"/>
    <property type="match status" value="1"/>
</dbReference>
<feature type="domain" description="GIY-YIG" evidence="2">
    <location>
        <begin position="7"/>
        <end position="86"/>
    </location>
</feature>
<keyword evidence="4" id="KW-1185">Reference proteome</keyword>
<comment type="similarity">
    <text evidence="1">Belongs to the UPF0213 family.</text>
</comment>
<evidence type="ECO:0000256" key="1">
    <source>
        <dbReference type="ARBA" id="ARBA00007435"/>
    </source>
</evidence>
<evidence type="ECO:0000259" key="2">
    <source>
        <dbReference type="PROSITE" id="PS50164"/>
    </source>
</evidence>
<dbReference type="Proteomes" id="UP000598350">
    <property type="component" value="Unassembled WGS sequence"/>
</dbReference>
<dbReference type="InterPro" id="IPR050190">
    <property type="entry name" value="UPF0213_domain"/>
</dbReference>
<proteinExistence type="inferred from homology"/>
<reference evidence="3 4" key="1">
    <citation type="submission" date="2020-05" db="EMBL/GenBank/DDBJ databases">
        <title>The draft genome sequence of Maribacter arenosus CAU 1321.</title>
        <authorList>
            <person name="Mu L."/>
        </authorList>
    </citation>
    <scope>NUCLEOTIDE SEQUENCE [LARGE SCALE GENOMIC DNA]</scope>
    <source>
        <strain evidence="3 4">CAU 1321</strain>
    </source>
</reference>
<evidence type="ECO:0000313" key="4">
    <source>
        <dbReference type="Proteomes" id="UP000598350"/>
    </source>
</evidence>
<comment type="caution">
    <text evidence="3">The sequence shown here is derived from an EMBL/GenBank/DDBJ whole genome shotgun (WGS) entry which is preliminary data.</text>
</comment>
<dbReference type="InterPro" id="IPR035901">
    <property type="entry name" value="GIY-YIG_endonuc_sf"/>
</dbReference>
<dbReference type="RefSeq" id="WP_188314504.1">
    <property type="nucleotide sequence ID" value="NZ_JABTCG010000004.1"/>
</dbReference>
<organism evidence="3 4">
    <name type="scientific">Maribacter arenosus</name>
    <dbReference type="NCBI Taxonomy" id="1854708"/>
    <lineage>
        <taxon>Bacteria</taxon>
        <taxon>Pseudomonadati</taxon>
        <taxon>Bacteroidota</taxon>
        <taxon>Flavobacteriia</taxon>
        <taxon>Flavobacteriales</taxon>
        <taxon>Flavobacteriaceae</taxon>
        <taxon>Maribacter</taxon>
    </lineage>
</organism>
<dbReference type="EMBL" id="JABTCG010000004">
    <property type="protein sequence ID" value="MBD0851383.1"/>
    <property type="molecule type" value="Genomic_DNA"/>
</dbReference>
<accession>A0ABR7VG93</accession>
<gene>
    <name evidence="3" type="ORF">HPE63_11955</name>
</gene>
<protein>
    <submittedName>
        <fullName evidence="3">GIY-YIG nuclease family protein</fullName>
    </submittedName>
</protein>
<evidence type="ECO:0000313" key="3">
    <source>
        <dbReference type="EMBL" id="MBD0851383.1"/>
    </source>
</evidence>
<sequence length="108" mass="13136">MDTEGYHVYHIYIITNSTKSVLYTGVTNYLAKRLYQHKENITLKRESFASKYKCKHLLYYEKFTWIQDAIAREKEIKGWRRQKKLDLIKTINPNLNFLEYLFPFPNNH</sequence>
<dbReference type="Gene3D" id="3.40.1440.10">
    <property type="entry name" value="GIY-YIG endonuclease"/>
    <property type="match status" value="1"/>
</dbReference>
<dbReference type="SUPFAM" id="SSF82771">
    <property type="entry name" value="GIY-YIG endonuclease"/>
    <property type="match status" value="1"/>
</dbReference>
<name>A0ABR7VG93_9FLAO</name>
<dbReference type="InterPro" id="IPR000305">
    <property type="entry name" value="GIY-YIG_endonuc"/>
</dbReference>
<dbReference type="PANTHER" id="PTHR34477:SF5">
    <property type="entry name" value="BSL5627 PROTEIN"/>
    <property type="match status" value="1"/>
</dbReference>
<dbReference type="PROSITE" id="PS50164">
    <property type="entry name" value="GIY_YIG"/>
    <property type="match status" value="1"/>
</dbReference>
<dbReference type="PANTHER" id="PTHR34477">
    <property type="entry name" value="UPF0213 PROTEIN YHBQ"/>
    <property type="match status" value="1"/>
</dbReference>
<dbReference type="CDD" id="cd10448">
    <property type="entry name" value="GIY-YIG_unchar_3"/>
    <property type="match status" value="1"/>
</dbReference>